<sequence length="177" mass="19154">MPNPFPQPGTVIEIKHPEPHSEQSTVEPGVILEAAMDGFFTYFPGTLDQPADPMNSSSFRVVAAAEVTTCRALAECDPAWVAGTWTSLKQAGLGLLRPPPGQPMLLILRFWELAATLAQHRLDQPLTQLITREQLEEWVGRSVSDDDLAQLDVAIPNSSIPQSLADIIASLDAEDAG</sequence>
<feature type="region of interest" description="Disordered" evidence="1">
    <location>
        <begin position="1"/>
        <end position="25"/>
    </location>
</feature>
<dbReference type="RefSeq" id="WP_112231914.1">
    <property type="nucleotide sequence ID" value="NZ_QLTT01000014.1"/>
</dbReference>
<proteinExistence type="predicted"/>
<evidence type="ECO:0000256" key="1">
    <source>
        <dbReference type="SAM" id="MobiDB-lite"/>
    </source>
</evidence>
<organism evidence="2 3">
    <name type="scientific">Lentzea atacamensis</name>
    <dbReference type="NCBI Taxonomy" id="531938"/>
    <lineage>
        <taxon>Bacteria</taxon>
        <taxon>Bacillati</taxon>
        <taxon>Actinomycetota</taxon>
        <taxon>Actinomycetes</taxon>
        <taxon>Pseudonocardiales</taxon>
        <taxon>Pseudonocardiaceae</taxon>
        <taxon>Lentzea</taxon>
    </lineage>
</organism>
<gene>
    <name evidence="2" type="ORF">C8D87_11487</name>
</gene>
<keyword evidence="3" id="KW-1185">Reference proteome</keyword>
<comment type="caution">
    <text evidence="2">The sequence shown here is derived from an EMBL/GenBank/DDBJ whole genome shotgun (WGS) entry which is preliminary data.</text>
</comment>
<evidence type="ECO:0000313" key="3">
    <source>
        <dbReference type="Proteomes" id="UP000248714"/>
    </source>
</evidence>
<accession>A0ABX9DW05</accession>
<dbReference type="Proteomes" id="UP000248714">
    <property type="component" value="Unassembled WGS sequence"/>
</dbReference>
<name>A0ABX9DW05_9PSEU</name>
<dbReference type="EMBL" id="QLTT01000014">
    <property type="protein sequence ID" value="RAS59475.1"/>
    <property type="molecule type" value="Genomic_DNA"/>
</dbReference>
<protein>
    <submittedName>
        <fullName evidence="2">Uncharacterized protein</fullName>
    </submittedName>
</protein>
<reference evidence="2 3" key="1">
    <citation type="submission" date="2018-06" db="EMBL/GenBank/DDBJ databases">
        <title>Genomic Encyclopedia of Type Strains, Phase IV (KMG-IV): sequencing the most valuable type-strain genomes for metagenomic binning, comparative biology and taxonomic classification.</title>
        <authorList>
            <person name="Goeker M."/>
        </authorList>
    </citation>
    <scope>NUCLEOTIDE SEQUENCE [LARGE SCALE GENOMIC DNA]</scope>
    <source>
        <strain evidence="2 3">DSM 45479</strain>
    </source>
</reference>
<evidence type="ECO:0000313" key="2">
    <source>
        <dbReference type="EMBL" id="RAS59475.1"/>
    </source>
</evidence>